<gene>
    <name evidence="3" type="ORF">SAMN05192557_0765</name>
</gene>
<dbReference type="Proteomes" id="UP000243605">
    <property type="component" value="Unassembled WGS sequence"/>
</dbReference>
<sequence length="215" mass="23310">MNVAEIGTVYGTLLNFKGAYDALEPQMHDEPYKAPPKAPVFYIKPKNTFASDGDVIEKPVDEAIVMGGTIGVVMGQNASRVARDEAMAYVAGFVVANDVAIAHDNFFRPAYPKRARDGFLPLGDYKDKSEIHDINNLEIQIFINDEITQISILSDLIRDIPTLIQDASEFMTLSAGDILLVGTDTNAPSAEPRDTVRVVVPGIGTLENTIGGGRQ</sequence>
<protein>
    <submittedName>
        <fullName evidence="3">5-carboxy-2-oxohept-3-enedioate decarboxylase HpaG1 subunit</fullName>
    </submittedName>
</protein>
<evidence type="ECO:0000256" key="1">
    <source>
        <dbReference type="ARBA" id="ARBA00022723"/>
    </source>
</evidence>
<dbReference type="SUPFAM" id="SSF56529">
    <property type="entry name" value="FAH"/>
    <property type="match status" value="1"/>
</dbReference>
<keyword evidence="1" id="KW-0479">Metal-binding</keyword>
<accession>A0A662Z3D3</accession>
<dbReference type="GO" id="GO:0046872">
    <property type="term" value="F:metal ion binding"/>
    <property type="evidence" value="ECO:0007669"/>
    <property type="project" value="UniProtKB-KW"/>
</dbReference>
<dbReference type="Gene3D" id="3.90.850.10">
    <property type="entry name" value="Fumarylacetoacetase-like, C-terminal domain"/>
    <property type="match status" value="1"/>
</dbReference>
<dbReference type="PANTHER" id="PTHR11820:SF114">
    <property type="entry name" value="4-HYDROXYPHENYLACETATE CATABOLISM PROTEIN"/>
    <property type="match status" value="1"/>
</dbReference>
<organism evidence="3 4">
    <name type="scientific">Aliicoccus persicus</name>
    <dbReference type="NCBI Taxonomy" id="930138"/>
    <lineage>
        <taxon>Bacteria</taxon>
        <taxon>Bacillati</taxon>
        <taxon>Bacillota</taxon>
        <taxon>Bacilli</taxon>
        <taxon>Bacillales</taxon>
        <taxon>Staphylococcaceae</taxon>
        <taxon>Aliicoccus</taxon>
    </lineage>
</organism>
<dbReference type="RefSeq" id="WP_091474081.1">
    <property type="nucleotide sequence ID" value="NZ_FOIT01000002.1"/>
</dbReference>
<evidence type="ECO:0000313" key="3">
    <source>
        <dbReference type="EMBL" id="SEV91886.1"/>
    </source>
</evidence>
<dbReference type="GO" id="GO:0003824">
    <property type="term" value="F:catalytic activity"/>
    <property type="evidence" value="ECO:0007669"/>
    <property type="project" value="InterPro"/>
</dbReference>
<dbReference type="InterPro" id="IPR036663">
    <property type="entry name" value="Fumarylacetoacetase_C_sf"/>
</dbReference>
<dbReference type="PANTHER" id="PTHR11820">
    <property type="entry name" value="ACYLPYRUVASE"/>
    <property type="match status" value="1"/>
</dbReference>
<evidence type="ECO:0000313" key="4">
    <source>
        <dbReference type="Proteomes" id="UP000243605"/>
    </source>
</evidence>
<dbReference type="OrthoDB" id="9805307at2"/>
<feature type="domain" description="Fumarylacetoacetase-like C-terminal" evidence="2">
    <location>
        <begin position="8"/>
        <end position="210"/>
    </location>
</feature>
<evidence type="ECO:0000259" key="2">
    <source>
        <dbReference type="Pfam" id="PF01557"/>
    </source>
</evidence>
<dbReference type="EMBL" id="FOIT01000002">
    <property type="protein sequence ID" value="SEV91886.1"/>
    <property type="molecule type" value="Genomic_DNA"/>
</dbReference>
<dbReference type="Pfam" id="PF01557">
    <property type="entry name" value="FAA_hydrolase"/>
    <property type="match status" value="1"/>
</dbReference>
<reference evidence="3 4" key="1">
    <citation type="submission" date="2016-10" db="EMBL/GenBank/DDBJ databases">
        <authorList>
            <person name="Varghese N."/>
            <person name="Submissions S."/>
        </authorList>
    </citation>
    <scope>NUCLEOTIDE SEQUENCE [LARGE SCALE GENOMIC DNA]</scope>
    <source>
        <strain evidence="3 4">IBRC-M10081</strain>
    </source>
</reference>
<keyword evidence="4" id="KW-1185">Reference proteome</keyword>
<dbReference type="AlphaFoldDB" id="A0A662Z3D3"/>
<name>A0A662Z3D3_9STAP</name>
<dbReference type="InterPro" id="IPR011234">
    <property type="entry name" value="Fumarylacetoacetase-like_C"/>
</dbReference>
<proteinExistence type="predicted"/>